<dbReference type="InterPro" id="IPR025961">
    <property type="entry name" value="Metal_resist"/>
</dbReference>
<sequence>MKRSSFLIAALAVGSLAVGQAHATPGPAPMGPPGAPGPGHAFLPFLEGTDLTAKQKDAVKKIMHDGHDSMKAFHKQERDLHTQFDALLLAPGKVDQTKFNDLLQQQDDLEAKENAAHLTTAVKIRDILTADQLAAAKDRHDKIGALMDQIHQIEHGKDKDEE</sequence>
<keyword evidence="1" id="KW-0732">Signal</keyword>
<evidence type="ECO:0000313" key="3">
    <source>
        <dbReference type="Proteomes" id="UP000631653"/>
    </source>
</evidence>
<dbReference type="Gene3D" id="1.20.120.1490">
    <property type="match status" value="1"/>
</dbReference>
<gene>
    <name evidence="2" type="ORF">GOB81_10640</name>
</gene>
<name>A0ABX0K042_9PROT</name>
<evidence type="ECO:0000313" key="2">
    <source>
        <dbReference type="EMBL" id="NHN89086.1"/>
    </source>
</evidence>
<dbReference type="InterPro" id="IPR052211">
    <property type="entry name" value="Cpx_auxiliary_protein"/>
</dbReference>
<dbReference type="Pfam" id="PF13801">
    <property type="entry name" value="Metal_resist"/>
    <property type="match status" value="1"/>
</dbReference>
<feature type="signal peptide" evidence="1">
    <location>
        <begin position="1"/>
        <end position="23"/>
    </location>
</feature>
<dbReference type="Proteomes" id="UP000631653">
    <property type="component" value="Unassembled WGS sequence"/>
</dbReference>
<evidence type="ECO:0000256" key="1">
    <source>
        <dbReference type="SAM" id="SignalP"/>
    </source>
</evidence>
<protein>
    <submittedName>
        <fullName evidence="2">Periplasmic heavy metal sensor</fullName>
    </submittedName>
</protein>
<proteinExistence type="predicted"/>
<reference evidence="2 3" key="1">
    <citation type="journal article" date="2020" name="Int. J. Syst. Evol. Microbiol.">
        <title>Novel acetic acid bacteria from cider fermentations: Acetobacter conturbans sp. nov. and Acetobacter fallax sp. nov.</title>
        <authorList>
            <person name="Sombolestani A.S."/>
            <person name="Cleenwerck I."/>
            <person name="Cnockaert M."/>
            <person name="Borremans W."/>
            <person name="Wieme A.D."/>
            <person name="De Vuyst L."/>
            <person name="Vandamme P."/>
        </authorList>
    </citation>
    <scope>NUCLEOTIDE SEQUENCE [LARGE SCALE GENOMIC DNA]</scope>
    <source>
        <strain evidence="2 3">LMG 1627</strain>
    </source>
</reference>
<dbReference type="PANTHER" id="PTHR38102:SF1">
    <property type="entry name" value="PERIPLASMIC CHAPERONE SPY"/>
    <property type="match status" value="1"/>
</dbReference>
<comment type="caution">
    <text evidence="2">The sequence shown here is derived from an EMBL/GenBank/DDBJ whole genome shotgun (WGS) entry which is preliminary data.</text>
</comment>
<dbReference type="PANTHER" id="PTHR38102">
    <property type="entry name" value="PERIPLASMIC CHAPERONE SPY"/>
    <property type="match status" value="1"/>
</dbReference>
<dbReference type="RefSeq" id="WP_173570403.1">
    <property type="nucleotide sequence ID" value="NZ_WOSY01000009.1"/>
</dbReference>
<keyword evidence="3" id="KW-1185">Reference proteome</keyword>
<dbReference type="EMBL" id="WOSY01000009">
    <property type="protein sequence ID" value="NHN89086.1"/>
    <property type="molecule type" value="Genomic_DNA"/>
</dbReference>
<organism evidence="2 3">
    <name type="scientific">Acetobacter conturbans</name>
    <dbReference type="NCBI Taxonomy" id="1737472"/>
    <lineage>
        <taxon>Bacteria</taxon>
        <taxon>Pseudomonadati</taxon>
        <taxon>Pseudomonadota</taxon>
        <taxon>Alphaproteobacteria</taxon>
        <taxon>Acetobacterales</taxon>
        <taxon>Acetobacteraceae</taxon>
        <taxon>Acetobacter</taxon>
    </lineage>
</organism>
<feature type="chain" id="PRO_5045657052" evidence="1">
    <location>
        <begin position="24"/>
        <end position="162"/>
    </location>
</feature>
<accession>A0ABX0K042</accession>